<dbReference type="EMBL" id="JAACFV010000001">
    <property type="protein sequence ID" value="KAF7514234.1"/>
    <property type="molecule type" value="Genomic_DNA"/>
</dbReference>
<feature type="compositionally biased region" description="Basic and acidic residues" evidence="1">
    <location>
        <begin position="174"/>
        <end position="194"/>
    </location>
</feature>
<dbReference type="AlphaFoldDB" id="A0A8H7AVE4"/>
<dbReference type="Proteomes" id="UP000606974">
    <property type="component" value="Unassembled WGS sequence"/>
</dbReference>
<feature type="region of interest" description="Disordered" evidence="1">
    <location>
        <begin position="170"/>
        <end position="215"/>
    </location>
</feature>
<protein>
    <recommendedName>
        <fullName evidence="4">Reverse transcriptase Ty1/copia-type domain-containing protein</fullName>
    </recommendedName>
</protein>
<evidence type="ECO:0000313" key="2">
    <source>
        <dbReference type="EMBL" id="KAF7514234.1"/>
    </source>
</evidence>
<feature type="region of interest" description="Disordered" evidence="1">
    <location>
        <begin position="228"/>
        <end position="250"/>
    </location>
</feature>
<keyword evidence="3" id="KW-1185">Reference proteome</keyword>
<evidence type="ECO:0000256" key="1">
    <source>
        <dbReference type="SAM" id="MobiDB-lite"/>
    </source>
</evidence>
<proteinExistence type="predicted"/>
<feature type="compositionally biased region" description="Low complexity" evidence="1">
    <location>
        <begin position="235"/>
        <end position="245"/>
    </location>
</feature>
<evidence type="ECO:0000313" key="3">
    <source>
        <dbReference type="Proteomes" id="UP000606974"/>
    </source>
</evidence>
<accession>A0A8H7AVE4</accession>
<dbReference type="OrthoDB" id="5024961at2759"/>
<evidence type="ECO:0008006" key="4">
    <source>
        <dbReference type="Google" id="ProtNLM"/>
    </source>
</evidence>
<reference evidence="2" key="1">
    <citation type="submission" date="2020-02" db="EMBL/GenBank/DDBJ databases">
        <authorList>
            <person name="Palmer J.M."/>
        </authorList>
    </citation>
    <scope>NUCLEOTIDE SEQUENCE</scope>
    <source>
        <strain evidence="2">EPUS1.4</strain>
        <tissue evidence="2">Thallus</tissue>
    </source>
</reference>
<organism evidence="2 3">
    <name type="scientific">Endocarpon pusillum</name>
    <dbReference type="NCBI Taxonomy" id="364733"/>
    <lineage>
        <taxon>Eukaryota</taxon>
        <taxon>Fungi</taxon>
        <taxon>Dikarya</taxon>
        <taxon>Ascomycota</taxon>
        <taxon>Pezizomycotina</taxon>
        <taxon>Eurotiomycetes</taxon>
        <taxon>Chaetothyriomycetidae</taxon>
        <taxon>Verrucariales</taxon>
        <taxon>Verrucariaceae</taxon>
        <taxon>Endocarpon</taxon>
    </lineage>
</organism>
<name>A0A8H7AVE4_9EURO</name>
<gene>
    <name evidence="2" type="ORF">GJ744_000004</name>
</gene>
<sequence>MYGLTQRPKYPPLLTGKENWATWSKGFVTYLRGKDTYDLISDSSPIPINPSAIGELSNNNIKKYILDHEEIKEDKITPQKIAANKRKVTKALQKEYDEWQGSNYEIIAEIYFSCSVVIQSVIDKYTVAKELWTYLEKSYSSAGITTINSELLKQEDLSYTNIKNVQHLASTISKSKDKSKDTRTGQKNPQDRPNRKLFHCNNCGPNSRHPSTKCWHLHPELKPAHLRNKDKDQGKQQGKQQAKQQESTLVKSATTQFSNLQWDQLPDTIKKQFQELASTTIAAEDTQAISIITTEDTEVTPSTAYTSLGNLCGASDAANANDSNNIASASSDVIFEEGSLLRQLVSNSDEDISNIEYLTNNDENEHEFPGESVTSVYHQSLIEEPKGNRSASATALLSSINDSSKLSNPTYKQTLAAPDNEKWQKAIADENQATVANDTWKEVDHQPNLNVLSGKWVLKNNNNSRTKHIDDVQYHYMHNSKICNLKKTLHSPCQGPREWYEVIVHGLMTKLGFMRTHADHG</sequence>
<comment type="caution">
    <text evidence="2">The sequence shown here is derived from an EMBL/GenBank/DDBJ whole genome shotgun (WGS) entry which is preliminary data.</text>
</comment>